<proteinExistence type="inferred from homology"/>
<protein>
    <recommendedName>
        <fullName evidence="3">SHSP domain-containing protein</fullName>
    </recommendedName>
</protein>
<dbReference type="PROSITE" id="PS01031">
    <property type="entry name" value="SHSP"/>
    <property type="match status" value="1"/>
</dbReference>
<name>A0A660SLV1_UNCW3</name>
<dbReference type="AlphaFoldDB" id="A0A660SLV1"/>
<dbReference type="InterPro" id="IPR002068">
    <property type="entry name" value="A-crystallin/Hsp20_dom"/>
</dbReference>
<gene>
    <name evidence="4" type="ORF">DRP53_00370</name>
</gene>
<reference evidence="4 5" key="1">
    <citation type="submission" date="2018-06" db="EMBL/GenBank/DDBJ databases">
        <title>Extensive metabolic versatility and redundancy in microbially diverse, dynamic hydrothermal sediments.</title>
        <authorList>
            <person name="Dombrowski N."/>
            <person name="Teske A."/>
            <person name="Baker B.J."/>
        </authorList>
    </citation>
    <scope>NUCLEOTIDE SEQUENCE [LARGE SCALE GENOMIC DNA]</scope>
    <source>
        <strain evidence="4">B36_G15</strain>
    </source>
</reference>
<dbReference type="InterPro" id="IPR008978">
    <property type="entry name" value="HSP20-like_chaperone"/>
</dbReference>
<accession>A0A660SLV1</accession>
<comment type="similarity">
    <text evidence="1 2">Belongs to the small heat shock protein (HSP20) family.</text>
</comment>
<sequence length="148" mass="16965">MTKNPISLSLILEVSLNPIDDIFHIFDELVIGTPTPAAVRWTPKADIYLTEEDLIIEIELPGVNKADLSVSLSRNGLYIEGIRHRPARSRRGISFYNLEIDYGPFERRIYFPCPVDPHRMTATFEQGVLTIELKRIRPVEYEIPIEEG</sequence>
<organism evidence="4 5">
    <name type="scientific">candidate division WOR-3 bacterium</name>
    <dbReference type="NCBI Taxonomy" id="2052148"/>
    <lineage>
        <taxon>Bacteria</taxon>
        <taxon>Bacteria division WOR-3</taxon>
    </lineage>
</organism>
<evidence type="ECO:0000259" key="3">
    <source>
        <dbReference type="PROSITE" id="PS01031"/>
    </source>
</evidence>
<evidence type="ECO:0000313" key="5">
    <source>
        <dbReference type="Proteomes" id="UP000268469"/>
    </source>
</evidence>
<dbReference type="InterPro" id="IPR031107">
    <property type="entry name" value="Small_HSP"/>
</dbReference>
<dbReference type="EMBL" id="QNBE01000002">
    <property type="protein sequence ID" value="RKX71774.1"/>
    <property type="molecule type" value="Genomic_DNA"/>
</dbReference>
<dbReference type="CDD" id="cd06464">
    <property type="entry name" value="ACD_sHsps-like"/>
    <property type="match status" value="1"/>
</dbReference>
<dbReference type="Gene3D" id="2.60.40.790">
    <property type="match status" value="1"/>
</dbReference>
<evidence type="ECO:0000256" key="1">
    <source>
        <dbReference type="PROSITE-ProRule" id="PRU00285"/>
    </source>
</evidence>
<feature type="domain" description="SHSP" evidence="3">
    <location>
        <begin position="36"/>
        <end position="148"/>
    </location>
</feature>
<evidence type="ECO:0000256" key="2">
    <source>
        <dbReference type="RuleBase" id="RU003616"/>
    </source>
</evidence>
<comment type="caution">
    <text evidence="4">The sequence shown here is derived from an EMBL/GenBank/DDBJ whole genome shotgun (WGS) entry which is preliminary data.</text>
</comment>
<evidence type="ECO:0000313" key="4">
    <source>
        <dbReference type="EMBL" id="RKX71774.1"/>
    </source>
</evidence>
<dbReference type="Proteomes" id="UP000268469">
    <property type="component" value="Unassembled WGS sequence"/>
</dbReference>
<dbReference type="PANTHER" id="PTHR11527">
    <property type="entry name" value="HEAT-SHOCK PROTEIN 20 FAMILY MEMBER"/>
    <property type="match status" value="1"/>
</dbReference>
<dbReference type="Pfam" id="PF00011">
    <property type="entry name" value="HSP20"/>
    <property type="match status" value="1"/>
</dbReference>
<dbReference type="SUPFAM" id="SSF49764">
    <property type="entry name" value="HSP20-like chaperones"/>
    <property type="match status" value="1"/>
</dbReference>